<reference evidence="1" key="1">
    <citation type="submission" date="2023-07" db="EMBL/GenBank/DDBJ databases">
        <title>Black Yeasts Isolated from many extreme environments.</title>
        <authorList>
            <person name="Coleine C."/>
            <person name="Stajich J.E."/>
            <person name="Selbmann L."/>
        </authorList>
    </citation>
    <scope>NUCLEOTIDE SEQUENCE</scope>
    <source>
        <strain evidence="1">CCFEE 5714</strain>
    </source>
</reference>
<protein>
    <submittedName>
        <fullName evidence="1">Uncharacterized protein</fullName>
    </submittedName>
</protein>
<comment type="caution">
    <text evidence="1">The sequence shown here is derived from an EMBL/GenBank/DDBJ whole genome shotgun (WGS) entry which is preliminary data.</text>
</comment>
<keyword evidence="2" id="KW-1185">Reference proteome</keyword>
<evidence type="ECO:0000313" key="1">
    <source>
        <dbReference type="EMBL" id="KAK3701466.1"/>
    </source>
</evidence>
<sequence length="617" mass="66394">MSRSGKGRSEDLFLELANDRSGAGDGARPPSRGGRVSSSRMSFTNNRRSLPAESVPAPPVEGRPKTSGQVFANRAASRLDSAPSELQRHVERYRNAPSRAPYQTDDAISTFSTRSRSGRPQRYAAYPDRSAMSPPAMADNIKSSELSQNGRRRRSFGAPPQSHKTRPRQLSLKQHESSDSPADSSDPKLSLPDSESAESQTEDTVWDELDDLKSRIKRIETTGKMPPSSGAVVSGEQGERPRTATTAPTTIDSSPKRDKPEKKLEPEAVPEEIESLGDKPSEANGTTVHPLLHSALAKAKPLLSASLYRSLEATATDALQLVTMTGNSGPQGAAYSAAAIVNSVNVSDRYVRRKADMMCRNLTDLCLALCEGKHEAPSIVSSSSPVMVGTPINNSLSLRLPRSSLGPNDGLDRSAGRPVSRLEARRTSILGSGPKNSSGTSPRVSSEDISASEQEGTPSHVKALEPKRSPRPASRLQAARLRHYGEASEDEDPTIRPASRAMTDIGRAKPAGAARDFSTPQRSPSLRDSLVARRANAAAYEGNRVASLTSDSGSRRRFQDPSTPPVLEEEADDGGGDFRPISVAKRRVMSFNHAAGRRTATDMPNRAASLSQRRHLM</sequence>
<dbReference type="Proteomes" id="UP001281147">
    <property type="component" value="Unassembled WGS sequence"/>
</dbReference>
<gene>
    <name evidence="1" type="ORF">LTR37_015440</name>
</gene>
<proteinExistence type="predicted"/>
<evidence type="ECO:0000313" key="2">
    <source>
        <dbReference type="Proteomes" id="UP001281147"/>
    </source>
</evidence>
<dbReference type="EMBL" id="JAUTXU010000173">
    <property type="protein sequence ID" value="KAK3701466.1"/>
    <property type="molecule type" value="Genomic_DNA"/>
</dbReference>
<name>A0ACC3MQM7_9PEZI</name>
<accession>A0ACC3MQM7</accession>
<organism evidence="1 2">
    <name type="scientific">Vermiconidia calcicola</name>
    <dbReference type="NCBI Taxonomy" id="1690605"/>
    <lineage>
        <taxon>Eukaryota</taxon>
        <taxon>Fungi</taxon>
        <taxon>Dikarya</taxon>
        <taxon>Ascomycota</taxon>
        <taxon>Pezizomycotina</taxon>
        <taxon>Dothideomycetes</taxon>
        <taxon>Dothideomycetidae</taxon>
        <taxon>Mycosphaerellales</taxon>
        <taxon>Extremaceae</taxon>
        <taxon>Vermiconidia</taxon>
    </lineage>
</organism>